<dbReference type="Gene3D" id="3.90.226.10">
    <property type="entry name" value="2-enoyl-CoA Hydratase, Chain A, domain 1"/>
    <property type="match status" value="1"/>
</dbReference>
<dbReference type="AlphaFoldDB" id="A0AB35FDG6"/>
<gene>
    <name evidence="3" type="ORF">HFO74_14735</name>
</gene>
<proteinExistence type="inferred from homology"/>
<dbReference type="Proteomes" id="UP000758022">
    <property type="component" value="Unassembled WGS sequence"/>
</dbReference>
<dbReference type="PANTHER" id="PTHR43802:SF1">
    <property type="entry name" value="IP11341P-RELATED"/>
    <property type="match status" value="1"/>
</dbReference>
<dbReference type="InterPro" id="IPR029045">
    <property type="entry name" value="ClpP/crotonase-like_dom_sf"/>
</dbReference>
<dbReference type="InterPro" id="IPR001753">
    <property type="entry name" value="Enoyl-CoA_hydra/iso"/>
</dbReference>
<dbReference type="RefSeq" id="WP_221979221.1">
    <property type="nucleotide sequence ID" value="NZ_JAAXQQ010000004.1"/>
</dbReference>
<name>A0AB35FDG6_9HYPH</name>
<dbReference type="SUPFAM" id="SSF52096">
    <property type="entry name" value="ClpP/crotonase"/>
    <property type="match status" value="1"/>
</dbReference>
<evidence type="ECO:0000313" key="3">
    <source>
        <dbReference type="EMBL" id="MBY3064678.1"/>
    </source>
</evidence>
<keyword evidence="3" id="KW-0456">Lyase</keyword>
<comment type="similarity">
    <text evidence="1">Belongs to the enoyl-CoA hydratase/isomerase family.</text>
</comment>
<reference evidence="3" key="1">
    <citation type="submission" date="2020-04" db="EMBL/GenBank/DDBJ databases">
        <title>Global-level population genomics supports evidence of horizontal gene transfer on evolution of Rhizobia in Lentils.</title>
        <authorList>
            <person name="Gai Y."/>
            <person name="Cook D."/>
            <person name="Riely B."/>
        </authorList>
    </citation>
    <scope>NUCLEOTIDE SEQUENCE</scope>
    <source>
        <strain evidence="3">TLR9</strain>
    </source>
</reference>
<dbReference type="NCBIfam" id="NF006140">
    <property type="entry name" value="PRK08290.1"/>
    <property type="match status" value="1"/>
</dbReference>
<dbReference type="EMBL" id="JAAXQQ010000004">
    <property type="protein sequence ID" value="MBY3064678.1"/>
    <property type="molecule type" value="Genomic_DNA"/>
</dbReference>
<comment type="caution">
    <text evidence="3">The sequence shown here is derived from an EMBL/GenBank/DDBJ whole genome shotgun (WGS) entry which is preliminary data.</text>
</comment>
<feature type="region of interest" description="Disordered" evidence="2">
    <location>
        <begin position="62"/>
        <end position="82"/>
    </location>
</feature>
<dbReference type="Pfam" id="PF00378">
    <property type="entry name" value="ECH_1"/>
    <property type="match status" value="1"/>
</dbReference>
<dbReference type="PANTHER" id="PTHR43802">
    <property type="entry name" value="ENOYL-COA HYDRATASE"/>
    <property type="match status" value="1"/>
</dbReference>
<dbReference type="CDD" id="cd06558">
    <property type="entry name" value="crotonase-like"/>
    <property type="match status" value="1"/>
</dbReference>
<dbReference type="EC" id="4.2.1.17" evidence="3"/>
<evidence type="ECO:0000256" key="1">
    <source>
        <dbReference type="ARBA" id="ARBA00005254"/>
    </source>
</evidence>
<protein>
    <submittedName>
        <fullName evidence="3">Enoyl-CoA hydratase</fullName>
        <ecNumber evidence="3">4.2.1.17</ecNumber>
    </submittedName>
</protein>
<evidence type="ECO:0000313" key="4">
    <source>
        <dbReference type="Proteomes" id="UP000758022"/>
    </source>
</evidence>
<dbReference type="GO" id="GO:0004300">
    <property type="term" value="F:enoyl-CoA hydratase activity"/>
    <property type="evidence" value="ECO:0007669"/>
    <property type="project" value="UniProtKB-EC"/>
</dbReference>
<accession>A0AB35FDG6</accession>
<evidence type="ECO:0000256" key="2">
    <source>
        <dbReference type="SAM" id="MobiDB-lite"/>
    </source>
</evidence>
<organism evidence="3 4">
    <name type="scientific">Rhizobium laguerreae</name>
    <dbReference type="NCBI Taxonomy" id="1076926"/>
    <lineage>
        <taxon>Bacteria</taxon>
        <taxon>Pseudomonadati</taxon>
        <taxon>Pseudomonadota</taxon>
        <taxon>Alphaproteobacteria</taxon>
        <taxon>Hyphomicrobiales</taxon>
        <taxon>Rhizobiaceae</taxon>
        <taxon>Rhizobium/Agrobacterium group</taxon>
        <taxon>Rhizobium</taxon>
    </lineage>
</organism>
<sequence length="271" mass="30217">MSILKEQLGKVLRLTLNRPEVRNAQSMRLLRELDENMVAAASDDTVSVIILAGAGKDFSAGHDLGSPQAQEDERLNPPKPGIDQEYDRILHWNVELCLRWRNLPKPTIAQVQGNCIMGGLMLASCCDLIVASEDAVFADRAVAWGGAHVQYFTLPWDVGPRKAKEFLFTAGPIDALEAHRLGLVNRLVPRDQLQDGTMELAQSIARQDLFALRLAKLSVNEALDRQGQTEAINMAFKNYMMALPYRKERGSFGGNAATARERLERYNKSRD</sequence>